<dbReference type="AlphaFoldDB" id="A0A840V035"/>
<dbReference type="InterPro" id="IPR032466">
    <property type="entry name" value="Metal_Hydrolase"/>
</dbReference>
<dbReference type="NCBIfam" id="TIGR00221">
    <property type="entry name" value="nagA"/>
    <property type="match status" value="1"/>
</dbReference>
<dbReference type="GO" id="GO:0006046">
    <property type="term" value="P:N-acetylglucosamine catabolic process"/>
    <property type="evidence" value="ECO:0007669"/>
    <property type="project" value="TreeGrafter"/>
</dbReference>
<evidence type="ECO:0000313" key="11">
    <source>
        <dbReference type="Proteomes" id="UP000557717"/>
    </source>
</evidence>
<sequence length="386" mass="42062">MFTGLASGIELWIHNARLVSPGFECEAGGLLIKDGRIVACGENRPTGFSGREWDLDGRTVVPGFIDLHAHGADGSDVADADVEAIRHIARRKLEEGVTTWLPTTLTLPREQLCRIAAAVAAYRDQPDFTRCPGLHVEGPFLSREKVGAQNPQWVRDPDRDELEALRKICPVSILSLAPELPGALELIRWASAQGIVCSAAHTAASFAETTAAREVGLRHLTHFGNAMTPLHHREIGVVGAGLMDDQLNLELIADGIHLSPEMLKLVIHLVGVERLMLVTDSMAGSWLDRGEAMLGGLEVVLDGRVARLKENGALAGSILKYHEGVRFLHALLQKPWHTWVAMTSWNQARSLGWEGLGKLEPGFHADLAILNDDFSVWKSLVGGEVR</sequence>
<dbReference type="InterPro" id="IPR011059">
    <property type="entry name" value="Metal-dep_hydrolase_composite"/>
</dbReference>
<feature type="binding site" evidence="7">
    <location>
        <position position="257"/>
    </location>
    <ligand>
        <name>substrate</name>
    </ligand>
</feature>
<feature type="binding site" evidence="7">
    <location>
        <begin position="314"/>
        <end position="316"/>
    </location>
    <ligand>
        <name>substrate</name>
    </ligand>
</feature>
<evidence type="ECO:0000256" key="7">
    <source>
        <dbReference type="PIRSR" id="PIRSR038994-2"/>
    </source>
</evidence>
<evidence type="ECO:0000256" key="5">
    <source>
        <dbReference type="PIRNR" id="PIRNR038994"/>
    </source>
</evidence>
<dbReference type="SUPFAM" id="SSF51338">
    <property type="entry name" value="Composite domain of metallo-dependent hydrolases"/>
    <property type="match status" value="1"/>
</dbReference>
<comment type="cofactor">
    <cofactor evidence="8">
        <name>a divalent metal cation</name>
        <dbReference type="ChEBI" id="CHEBI:60240"/>
    </cofactor>
    <text evidence="8">Binds 1 divalent metal cation per subunit.</text>
</comment>
<dbReference type="PANTHER" id="PTHR11113:SF14">
    <property type="entry name" value="N-ACETYLGLUCOSAMINE-6-PHOSPHATE DEACETYLASE"/>
    <property type="match status" value="1"/>
</dbReference>
<feature type="binding site" evidence="7">
    <location>
        <position position="233"/>
    </location>
    <ligand>
        <name>substrate</name>
    </ligand>
</feature>
<dbReference type="GO" id="GO:0046872">
    <property type="term" value="F:metal ion binding"/>
    <property type="evidence" value="ECO:0007669"/>
    <property type="project" value="UniProtKB-KW"/>
</dbReference>
<evidence type="ECO:0000256" key="6">
    <source>
        <dbReference type="PIRSR" id="PIRSR038994-1"/>
    </source>
</evidence>
<reference evidence="10 11" key="1">
    <citation type="submission" date="2020-08" db="EMBL/GenBank/DDBJ databases">
        <title>Genomic Encyclopedia of Type Strains, Phase IV (KMG-IV): sequencing the most valuable type-strain genomes for metagenomic binning, comparative biology and taxonomic classification.</title>
        <authorList>
            <person name="Goeker M."/>
        </authorList>
    </citation>
    <scope>NUCLEOTIDE SEQUENCE [LARGE SCALE GENOMIC DNA]</scope>
    <source>
        <strain evidence="10 11">YC6886</strain>
    </source>
</reference>
<proteinExistence type="inferred from homology"/>
<comment type="similarity">
    <text evidence="1 5">Belongs to the metallo-dependent hydrolases superfamily. NagA family.</text>
</comment>
<evidence type="ECO:0000256" key="2">
    <source>
        <dbReference type="ARBA" id="ARBA00022723"/>
    </source>
</evidence>
<dbReference type="EMBL" id="JACHFD010000008">
    <property type="protein sequence ID" value="MBB5351727.1"/>
    <property type="molecule type" value="Genomic_DNA"/>
</dbReference>
<dbReference type="Proteomes" id="UP000557717">
    <property type="component" value="Unassembled WGS sequence"/>
</dbReference>
<dbReference type="PIRSF" id="PIRSF038994">
    <property type="entry name" value="NagA"/>
    <property type="match status" value="1"/>
</dbReference>
<dbReference type="Pfam" id="PF01979">
    <property type="entry name" value="Amidohydro_1"/>
    <property type="match status" value="1"/>
</dbReference>
<evidence type="ECO:0000256" key="1">
    <source>
        <dbReference type="ARBA" id="ARBA00010716"/>
    </source>
</evidence>
<name>A0A840V035_9BACT</name>
<dbReference type="Gene3D" id="2.30.40.10">
    <property type="entry name" value="Urease, subunit C, domain 1"/>
    <property type="match status" value="1"/>
</dbReference>
<keyword evidence="3 5" id="KW-0378">Hydrolase</keyword>
<dbReference type="EC" id="3.5.1.25" evidence="10"/>
<feature type="binding site" evidence="7">
    <location>
        <position position="148"/>
    </location>
    <ligand>
        <name>substrate</name>
    </ligand>
</feature>
<evidence type="ECO:0000256" key="3">
    <source>
        <dbReference type="ARBA" id="ARBA00022801"/>
    </source>
</evidence>
<dbReference type="CDD" id="cd00854">
    <property type="entry name" value="NagA"/>
    <property type="match status" value="1"/>
</dbReference>
<protein>
    <submittedName>
        <fullName evidence="10">N-acetylglucosamine-6-phosphate deacetylase</fullName>
        <ecNumber evidence="10">3.5.1.25</ecNumber>
    </submittedName>
</protein>
<evidence type="ECO:0000256" key="8">
    <source>
        <dbReference type="PIRSR" id="PIRSR038994-3"/>
    </source>
</evidence>
<comment type="caution">
    <text evidence="10">The sequence shown here is derived from an EMBL/GenBank/DDBJ whole genome shotgun (WGS) entry which is preliminary data.</text>
</comment>
<keyword evidence="2 8" id="KW-0479">Metal-binding</keyword>
<gene>
    <name evidence="10" type="ORF">HNR46_001966</name>
</gene>
<evidence type="ECO:0000259" key="9">
    <source>
        <dbReference type="Pfam" id="PF01979"/>
    </source>
</evidence>
<keyword evidence="11" id="KW-1185">Reference proteome</keyword>
<evidence type="ECO:0000313" key="10">
    <source>
        <dbReference type="EMBL" id="MBB5351727.1"/>
    </source>
</evidence>
<dbReference type="GO" id="GO:0008448">
    <property type="term" value="F:N-acetylglucosamine-6-phosphate deacetylase activity"/>
    <property type="evidence" value="ECO:0007669"/>
    <property type="project" value="UniProtKB-EC"/>
</dbReference>
<feature type="binding site" evidence="7">
    <location>
        <begin position="225"/>
        <end position="226"/>
    </location>
    <ligand>
        <name>substrate</name>
    </ligand>
</feature>
<dbReference type="InterPro" id="IPR006680">
    <property type="entry name" value="Amidohydro-rel"/>
</dbReference>
<feature type="binding site" evidence="8">
    <location>
        <position position="222"/>
    </location>
    <ligand>
        <name>Zn(2+)</name>
        <dbReference type="ChEBI" id="CHEBI:29105"/>
    </ligand>
</feature>
<feature type="domain" description="Amidohydrolase-related" evidence="9">
    <location>
        <begin position="59"/>
        <end position="383"/>
    </location>
</feature>
<feature type="binding site" evidence="8">
    <location>
        <position position="201"/>
    </location>
    <ligand>
        <name>Zn(2+)</name>
        <dbReference type="ChEBI" id="CHEBI:29105"/>
    </ligand>
</feature>
<dbReference type="InterPro" id="IPR003764">
    <property type="entry name" value="GlcNAc_6-P_deAcase"/>
</dbReference>
<keyword evidence="4 5" id="KW-0119">Carbohydrate metabolism</keyword>
<dbReference type="SUPFAM" id="SSF51556">
    <property type="entry name" value="Metallo-dependent hydrolases"/>
    <property type="match status" value="1"/>
</dbReference>
<dbReference type="Gene3D" id="3.20.20.140">
    <property type="entry name" value="Metal-dependent hydrolases"/>
    <property type="match status" value="1"/>
</dbReference>
<dbReference type="PANTHER" id="PTHR11113">
    <property type="entry name" value="N-ACETYLGLUCOSAMINE-6-PHOSPHATE DEACETYLASE"/>
    <property type="match status" value="1"/>
</dbReference>
<feature type="binding site" evidence="8">
    <location>
        <position position="137"/>
    </location>
    <ligand>
        <name>Zn(2+)</name>
        <dbReference type="ChEBI" id="CHEBI:29105"/>
    </ligand>
</feature>
<accession>A0A840V035</accession>
<dbReference type="RefSeq" id="WP_184018144.1">
    <property type="nucleotide sequence ID" value="NZ_JACHFD010000008.1"/>
</dbReference>
<feature type="active site" description="Proton donor/acceptor" evidence="6">
    <location>
        <position position="280"/>
    </location>
</feature>
<evidence type="ECO:0000256" key="4">
    <source>
        <dbReference type="ARBA" id="ARBA00023277"/>
    </source>
</evidence>
<organism evidence="10 11">
    <name type="scientific">Haloferula luteola</name>
    <dbReference type="NCBI Taxonomy" id="595692"/>
    <lineage>
        <taxon>Bacteria</taxon>
        <taxon>Pseudomonadati</taxon>
        <taxon>Verrucomicrobiota</taxon>
        <taxon>Verrucomicrobiia</taxon>
        <taxon>Verrucomicrobiales</taxon>
        <taxon>Verrucomicrobiaceae</taxon>
        <taxon>Haloferula</taxon>
    </lineage>
</organism>